<feature type="domain" description="RNA polymerase sigma-70 region 2" evidence="6">
    <location>
        <begin position="27"/>
        <end position="93"/>
    </location>
</feature>
<comment type="similarity">
    <text evidence="1">Belongs to the sigma-70 factor family. ECF subfamily.</text>
</comment>
<keyword evidence="5" id="KW-0812">Transmembrane</keyword>
<dbReference type="OrthoDB" id="659569at2"/>
<evidence type="ECO:0000256" key="5">
    <source>
        <dbReference type="SAM" id="Phobius"/>
    </source>
</evidence>
<accession>A0A1Q5ZZ18</accession>
<feature type="domain" description="RNA polymerase sigma factor 70 region 4 type 2" evidence="7">
    <location>
        <begin position="126"/>
        <end position="175"/>
    </location>
</feature>
<evidence type="ECO:0000256" key="2">
    <source>
        <dbReference type="ARBA" id="ARBA00023015"/>
    </source>
</evidence>
<dbReference type="InterPro" id="IPR013249">
    <property type="entry name" value="RNA_pol_sigma70_r4_t2"/>
</dbReference>
<dbReference type="Pfam" id="PF08281">
    <property type="entry name" value="Sigma70_r4_2"/>
    <property type="match status" value="1"/>
</dbReference>
<dbReference type="InterPro" id="IPR013325">
    <property type="entry name" value="RNA_pol_sigma_r2"/>
</dbReference>
<dbReference type="GO" id="GO:0006352">
    <property type="term" value="P:DNA-templated transcription initiation"/>
    <property type="evidence" value="ECO:0007669"/>
    <property type="project" value="InterPro"/>
</dbReference>
<keyword evidence="9" id="KW-1185">Reference proteome</keyword>
<evidence type="ECO:0000313" key="8">
    <source>
        <dbReference type="EMBL" id="OKS87015.1"/>
    </source>
</evidence>
<dbReference type="CDD" id="cd06171">
    <property type="entry name" value="Sigma70_r4"/>
    <property type="match status" value="1"/>
</dbReference>
<proteinExistence type="inferred from homology"/>
<evidence type="ECO:0000259" key="6">
    <source>
        <dbReference type="Pfam" id="PF04542"/>
    </source>
</evidence>
<name>A0A1Q5ZZ18_9SPHI</name>
<evidence type="ECO:0000256" key="3">
    <source>
        <dbReference type="ARBA" id="ARBA00023082"/>
    </source>
</evidence>
<comment type="caution">
    <text evidence="8">The sequence shown here is derived from an EMBL/GenBank/DDBJ whole genome shotgun (WGS) entry which is preliminary data.</text>
</comment>
<dbReference type="EMBL" id="MPPL01000001">
    <property type="protein sequence ID" value="OKS87015.1"/>
    <property type="molecule type" value="Genomic_DNA"/>
</dbReference>
<dbReference type="STRING" id="1302689.RG47T_2473"/>
<evidence type="ECO:0000256" key="1">
    <source>
        <dbReference type="ARBA" id="ARBA00010641"/>
    </source>
</evidence>
<dbReference type="InterPro" id="IPR036388">
    <property type="entry name" value="WH-like_DNA-bd_sf"/>
</dbReference>
<dbReference type="GO" id="GO:0016987">
    <property type="term" value="F:sigma factor activity"/>
    <property type="evidence" value="ECO:0007669"/>
    <property type="project" value="UniProtKB-KW"/>
</dbReference>
<dbReference type="Gene3D" id="1.10.1740.10">
    <property type="match status" value="1"/>
</dbReference>
<dbReference type="NCBIfam" id="TIGR02937">
    <property type="entry name" value="sigma70-ECF"/>
    <property type="match status" value="1"/>
</dbReference>
<keyword evidence="5" id="KW-0472">Membrane</keyword>
<dbReference type="PANTHER" id="PTHR43133:SF46">
    <property type="entry name" value="RNA POLYMERASE SIGMA-70 FACTOR ECF SUBFAMILY"/>
    <property type="match status" value="1"/>
</dbReference>
<evidence type="ECO:0000259" key="7">
    <source>
        <dbReference type="Pfam" id="PF08281"/>
    </source>
</evidence>
<dbReference type="PANTHER" id="PTHR43133">
    <property type="entry name" value="RNA POLYMERASE ECF-TYPE SIGMA FACTO"/>
    <property type="match status" value="1"/>
</dbReference>
<dbReference type="Pfam" id="PF04542">
    <property type="entry name" value="Sigma70_r2"/>
    <property type="match status" value="1"/>
</dbReference>
<dbReference type="NCBIfam" id="TIGR02985">
    <property type="entry name" value="Sig70_bacteroi1"/>
    <property type="match status" value="1"/>
</dbReference>
<dbReference type="InterPro" id="IPR039425">
    <property type="entry name" value="RNA_pol_sigma-70-like"/>
</dbReference>
<evidence type="ECO:0000256" key="4">
    <source>
        <dbReference type="ARBA" id="ARBA00023163"/>
    </source>
</evidence>
<dbReference type="RefSeq" id="WP_074489682.1">
    <property type="nucleotide sequence ID" value="NZ_FPAM01000005.1"/>
</dbReference>
<protein>
    <recommendedName>
        <fullName evidence="10">HTH luxR-type domain-containing protein</fullName>
    </recommendedName>
</protein>
<dbReference type="InterPro" id="IPR013324">
    <property type="entry name" value="RNA_pol_sigma_r3/r4-like"/>
</dbReference>
<gene>
    <name evidence="8" type="ORF">RG47T_2473</name>
</gene>
<dbReference type="InterPro" id="IPR007627">
    <property type="entry name" value="RNA_pol_sigma70_r2"/>
</dbReference>
<dbReference type="InterPro" id="IPR014284">
    <property type="entry name" value="RNA_pol_sigma-70_dom"/>
</dbReference>
<dbReference type="SUPFAM" id="SSF88659">
    <property type="entry name" value="Sigma3 and sigma4 domains of RNA polymerase sigma factors"/>
    <property type="match status" value="1"/>
</dbReference>
<keyword evidence="3" id="KW-0731">Sigma factor</keyword>
<dbReference type="SUPFAM" id="SSF88946">
    <property type="entry name" value="Sigma2 domain of RNA polymerase sigma factors"/>
    <property type="match status" value="1"/>
</dbReference>
<organism evidence="8 9">
    <name type="scientific">Mucilaginibacter polytrichastri</name>
    <dbReference type="NCBI Taxonomy" id="1302689"/>
    <lineage>
        <taxon>Bacteria</taxon>
        <taxon>Pseudomonadati</taxon>
        <taxon>Bacteroidota</taxon>
        <taxon>Sphingobacteriia</taxon>
        <taxon>Sphingobacteriales</taxon>
        <taxon>Sphingobacteriaceae</taxon>
        <taxon>Mucilaginibacter</taxon>
    </lineage>
</organism>
<dbReference type="GO" id="GO:0003677">
    <property type="term" value="F:DNA binding"/>
    <property type="evidence" value="ECO:0007669"/>
    <property type="project" value="InterPro"/>
</dbReference>
<evidence type="ECO:0008006" key="10">
    <source>
        <dbReference type="Google" id="ProtNLM"/>
    </source>
</evidence>
<dbReference type="InterPro" id="IPR014327">
    <property type="entry name" value="RNA_pol_sigma70_bacteroid"/>
</dbReference>
<dbReference type="Gene3D" id="1.10.10.10">
    <property type="entry name" value="Winged helix-like DNA-binding domain superfamily/Winged helix DNA-binding domain"/>
    <property type="match status" value="1"/>
</dbReference>
<dbReference type="Proteomes" id="UP000186720">
    <property type="component" value="Unassembled WGS sequence"/>
</dbReference>
<keyword evidence="4" id="KW-0804">Transcription</keyword>
<reference evidence="8 9" key="1">
    <citation type="submission" date="2016-11" db="EMBL/GenBank/DDBJ databases">
        <title>Whole Genome Sequencing of Mucilaginibacter polytrichastri RG4-7(T) isolated from the moss sample.</title>
        <authorList>
            <person name="Li Y."/>
        </authorList>
    </citation>
    <scope>NUCLEOTIDE SEQUENCE [LARGE SCALE GENOMIC DNA]</scope>
    <source>
        <strain evidence="8 9">RG4-7</strain>
    </source>
</reference>
<keyword evidence="2" id="KW-0805">Transcription regulation</keyword>
<feature type="transmembrane region" description="Helical" evidence="5">
    <location>
        <begin position="175"/>
        <end position="192"/>
    </location>
</feature>
<keyword evidence="5" id="KW-1133">Transmembrane helix</keyword>
<dbReference type="AlphaFoldDB" id="A0A1Q5ZZ18"/>
<evidence type="ECO:0000313" key="9">
    <source>
        <dbReference type="Proteomes" id="UP000186720"/>
    </source>
</evidence>
<sequence>MALYNELHDQELVALLRAGKHSAYEVIYRRYWALLFKHARRILQNDEEAKDVVQDIFAMVWLKGPALFVNTTLPAFLYSALRNKIFDLIDRNKVKDDYFSSLEVFIDRGEFTTDNLLREKELNTRIELEIALLPQKMREVFELSRKSNLSYKEIAEKMNITDNTVKKQISNALKILRIKFGVLLLAFLFLFFR</sequence>